<accession>A0A6C0JFB3</accession>
<organism evidence="1">
    <name type="scientific">viral metagenome</name>
    <dbReference type="NCBI Taxonomy" id="1070528"/>
    <lineage>
        <taxon>unclassified sequences</taxon>
        <taxon>metagenomes</taxon>
        <taxon>organismal metagenomes</taxon>
    </lineage>
</organism>
<sequence length="35" mass="4292">MVTKLIFLQDFFGFLKNGQKKCPKLKIPKYFWKKK</sequence>
<dbReference type="EMBL" id="MN740395">
    <property type="protein sequence ID" value="QHU04289.1"/>
    <property type="molecule type" value="Genomic_DNA"/>
</dbReference>
<name>A0A6C0JFB3_9ZZZZ</name>
<proteinExistence type="predicted"/>
<reference evidence="1" key="1">
    <citation type="journal article" date="2020" name="Nature">
        <title>Giant virus diversity and host interactions through global metagenomics.</title>
        <authorList>
            <person name="Schulz F."/>
            <person name="Roux S."/>
            <person name="Paez-Espino D."/>
            <person name="Jungbluth S."/>
            <person name="Walsh D.A."/>
            <person name="Denef V.J."/>
            <person name="McMahon K.D."/>
            <person name="Konstantinidis K.T."/>
            <person name="Eloe-Fadrosh E.A."/>
            <person name="Kyrpides N.C."/>
            <person name="Woyke T."/>
        </authorList>
    </citation>
    <scope>NUCLEOTIDE SEQUENCE</scope>
    <source>
        <strain evidence="1">GVMAG-M-3300027708-39</strain>
    </source>
</reference>
<evidence type="ECO:0000313" key="1">
    <source>
        <dbReference type="EMBL" id="QHU04289.1"/>
    </source>
</evidence>
<protein>
    <submittedName>
        <fullName evidence="1">Uncharacterized protein</fullName>
    </submittedName>
</protein>
<dbReference type="AlphaFoldDB" id="A0A6C0JFB3"/>